<keyword evidence="7" id="KW-1185">Reference proteome</keyword>
<dbReference type="GO" id="GO:0043418">
    <property type="term" value="P:homocysteine catabolic process"/>
    <property type="evidence" value="ECO:0007669"/>
    <property type="project" value="TreeGrafter"/>
</dbReference>
<dbReference type="GO" id="GO:0009636">
    <property type="term" value="P:response to toxic substance"/>
    <property type="evidence" value="ECO:0007669"/>
    <property type="project" value="TreeGrafter"/>
</dbReference>
<keyword evidence="3 4" id="KW-0788">Thiol protease</keyword>
<feature type="active site" evidence="5">
    <location>
        <position position="370"/>
    </location>
</feature>
<reference evidence="6 7" key="1">
    <citation type="journal article" date="2002" name="Nucleic Acids Res.">
        <title>The complete genomic sequence of Mycoplasma penetrans, an intracellular bacterial pathogen in humans.</title>
        <authorList>
            <person name="Sasaki Y."/>
            <person name="Ishikawa J."/>
            <person name="Yamashita A."/>
            <person name="Oshima K."/>
            <person name="Kenri T."/>
            <person name="Furuya K."/>
            <person name="Yoshino C."/>
            <person name="Horino A."/>
            <person name="Shiba T."/>
            <person name="Sasaki T."/>
            <person name="Hattori M."/>
        </authorList>
    </citation>
    <scope>NUCLEOTIDE SEQUENCE [LARGE SCALE GENOMIC DNA]</scope>
    <source>
        <strain evidence="6 7">HF-2</strain>
    </source>
</reference>
<dbReference type="Pfam" id="PF03051">
    <property type="entry name" value="Peptidase_C1_2"/>
    <property type="match status" value="2"/>
</dbReference>
<dbReference type="PIRSF" id="PIRSF005700">
    <property type="entry name" value="PepC"/>
    <property type="match status" value="1"/>
</dbReference>
<keyword evidence="1 4" id="KW-0645">Protease</keyword>
<dbReference type="STRING" id="272633.gene:10732110"/>
<sequence length="514" mass="60402">MKGFNMMDQKRKVNLDELFEYQKELLKDSSFRVSQNALVNNKLEDVAIDFESLKKYNGEYTNNIKPASAKITHQKNSGRCWIFAALNMIRDKFIEDNNLENFEFSQSYLHFYDKLEKANVFLNHMVDMVDVDSTDRVLFSLLSEATGDGGFFDWAKNLILKYGLVPKSEMEDSFSSSNTLTINKLLDLKLKQAAIEIRKYKEDKSQIFQIKEKYLYDVYKILVSAYGLPPKKFDLFLKDKKEKTKNFYGLTPLTFLKKIKFNFDDYVSIVYTPYRKIKPFQRYELTYANAMQEKGNAVFTTVDQATFRLMALSMMYKKKSIWFACDVDHFSSRQKGIWATDLYDFENFFNIKFNKDISQHIEYSQIGSNHAMTLQGFDLNTKSWEKVKSDYFAKNKSKKLSIDDFKSLVNLIPIKKWNIENSWGEKFGNKGIFTISDDWFNNYVYEIVLSKSLFKEFLKNPEFLSKTEFAKFKSSSSQNKTDFLYEQMLSNALATKPIKLALWEPFNKFMKGVK</sequence>
<dbReference type="AlphaFoldDB" id="Q8EUD9"/>
<gene>
    <name evidence="6" type="ordered locus">MYPE9900</name>
</gene>
<evidence type="ECO:0000313" key="7">
    <source>
        <dbReference type="Proteomes" id="UP000002522"/>
    </source>
</evidence>
<dbReference type="PANTHER" id="PTHR10363">
    <property type="entry name" value="BLEOMYCIN HYDROLASE"/>
    <property type="match status" value="1"/>
</dbReference>
<dbReference type="Proteomes" id="UP000002522">
    <property type="component" value="Chromosome"/>
</dbReference>
<evidence type="ECO:0000256" key="2">
    <source>
        <dbReference type="ARBA" id="ARBA00022801"/>
    </source>
</evidence>
<dbReference type="CDD" id="cd00585">
    <property type="entry name" value="Peptidase_C1B"/>
    <property type="match status" value="1"/>
</dbReference>
<evidence type="ECO:0000256" key="1">
    <source>
        <dbReference type="ARBA" id="ARBA00022670"/>
    </source>
</evidence>
<evidence type="ECO:0000313" key="6">
    <source>
        <dbReference type="EMBL" id="BAC44776.1"/>
    </source>
</evidence>
<organism evidence="6 7">
    <name type="scientific">Malacoplasma penetrans (strain HF-2)</name>
    <name type="common">Mycoplasma penetrans</name>
    <dbReference type="NCBI Taxonomy" id="272633"/>
    <lineage>
        <taxon>Bacteria</taxon>
        <taxon>Bacillati</taxon>
        <taxon>Mycoplasmatota</taxon>
        <taxon>Mycoplasmoidales</taxon>
        <taxon>Mycoplasmoidaceae</taxon>
        <taxon>Malacoplasma</taxon>
    </lineage>
</organism>
<dbReference type="InParanoid" id="Q8EUD9"/>
<dbReference type="InterPro" id="IPR000169">
    <property type="entry name" value="Pept_cys_AS"/>
</dbReference>
<accession>Q8EUD9</accession>
<comment type="similarity">
    <text evidence="4">Belongs to the peptidase C1 family.</text>
</comment>
<dbReference type="EMBL" id="BA000026">
    <property type="protein sequence ID" value="BAC44776.1"/>
    <property type="molecule type" value="Genomic_DNA"/>
</dbReference>
<dbReference type="InterPro" id="IPR038765">
    <property type="entry name" value="Papain-like_cys_pep_sf"/>
</dbReference>
<dbReference type="KEGG" id="mpe:MYPE9900"/>
<dbReference type="GO" id="GO:0006508">
    <property type="term" value="P:proteolysis"/>
    <property type="evidence" value="ECO:0007669"/>
    <property type="project" value="UniProtKB-KW"/>
</dbReference>
<evidence type="ECO:0000256" key="3">
    <source>
        <dbReference type="ARBA" id="ARBA00022807"/>
    </source>
</evidence>
<proteinExistence type="inferred from homology"/>
<dbReference type="HOGENOM" id="CLU_038600_0_1_14"/>
<dbReference type="eggNOG" id="COG3579">
    <property type="taxonomic scope" value="Bacteria"/>
</dbReference>
<keyword evidence="4 6" id="KW-0031">Aminopeptidase</keyword>
<dbReference type="PANTHER" id="PTHR10363:SF2">
    <property type="entry name" value="BLEOMYCIN HYDROLASE"/>
    <property type="match status" value="1"/>
</dbReference>
<keyword evidence="2 4" id="KW-0378">Hydrolase</keyword>
<feature type="active site" evidence="5">
    <location>
        <position position="80"/>
    </location>
</feature>
<dbReference type="Gene3D" id="3.90.70.10">
    <property type="entry name" value="Cysteine proteinases"/>
    <property type="match status" value="1"/>
</dbReference>
<protein>
    <recommendedName>
        <fullName evidence="4">Aminopeptidase</fullName>
    </recommendedName>
</protein>
<evidence type="ECO:0000256" key="4">
    <source>
        <dbReference type="PIRNR" id="PIRNR005700"/>
    </source>
</evidence>
<evidence type="ECO:0000256" key="5">
    <source>
        <dbReference type="PIRSR" id="PIRSR005700-1"/>
    </source>
</evidence>
<dbReference type="InterPro" id="IPR004134">
    <property type="entry name" value="Peptidase_C1B"/>
</dbReference>
<feature type="active site" evidence="5">
    <location>
        <position position="421"/>
    </location>
</feature>
<dbReference type="GO" id="GO:0005737">
    <property type="term" value="C:cytoplasm"/>
    <property type="evidence" value="ECO:0007669"/>
    <property type="project" value="TreeGrafter"/>
</dbReference>
<dbReference type="GO" id="GO:0070005">
    <property type="term" value="F:cysteine-type aminopeptidase activity"/>
    <property type="evidence" value="ECO:0007669"/>
    <property type="project" value="InterPro"/>
</dbReference>
<name>Q8EUD9_MALP2</name>
<dbReference type="SUPFAM" id="SSF54001">
    <property type="entry name" value="Cysteine proteinases"/>
    <property type="match status" value="1"/>
</dbReference>
<dbReference type="PROSITE" id="PS00139">
    <property type="entry name" value="THIOL_PROTEASE_CYS"/>
    <property type="match status" value="1"/>
</dbReference>